<accession>A0ABS8WWQ1</accession>
<organism evidence="1 2">
    <name type="scientific">Datura stramonium</name>
    <name type="common">Jimsonweed</name>
    <name type="synonym">Common thornapple</name>
    <dbReference type="NCBI Taxonomy" id="4076"/>
    <lineage>
        <taxon>Eukaryota</taxon>
        <taxon>Viridiplantae</taxon>
        <taxon>Streptophyta</taxon>
        <taxon>Embryophyta</taxon>
        <taxon>Tracheophyta</taxon>
        <taxon>Spermatophyta</taxon>
        <taxon>Magnoliopsida</taxon>
        <taxon>eudicotyledons</taxon>
        <taxon>Gunneridae</taxon>
        <taxon>Pentapetalae</taxon>
        <taxon>asterids</taxon>
        <taxon>lamiids</taxon>
        <taxon>Solanales</taxon>
        <taxon>Solanaceae</taxon>
        <taxon>Solanoideae</taxon>
        <taxon>Datureae</taxon>
        <taxon>Datura</taxon>
    </lineage>
</organism>
<reference evidence="1 2" key="1">
    <citation type="journal article" date="2021" name="BMC Genomics">
        <title>Datura genome reveals duplications of psychoactive alkaloid biosynthetic genes and high mutation rate following tissue culture.</title>
        <authorList>
            <person name="Rajewski A."/>
            <person name="Carter-House D."/>
            <person name="Stajich J."/>
            <person name="Litt A."/>
        </authorList>
    </citation>
    <scope>NUCLEOTIDE SEQUENCE [LARGE SCALE GENOMIC DNA]</scope>
    <source>
        <strain evidence="1">AR-01</strain>
    </source>
</reference>
<protein>
    <submittedName>
        <fullName evidence="1">Uncharacterized protein</fullName>
    </submittedName>
</protein>
<keyword evidence="2" id="KW-1185">Reference proteome</keyword>
<name>A0ABS8WWQ1_DATST</name>
<gene>
    <name evidence="1" type="ORF">HAX54_003369</name>
</gene>
<evidence type="ECO:0000313" key="1">
    <source>
        <dbReference type="EMBL" id="MCE3215752.1"/>
    </source>
</evidence>
<evidence type="ECO:0000313" key="2">
    <source>
        <dbReference type="Proteomes" id="UP000823775"/>
    </source>
</evidence>
<dbReference type="EMBL" id="JACEIK010011538">
    <property type="protein sequence ID" value="MCE3215752.1"/>
    <property type="molecule type" value="Genomic_DNA"/>
</dbReference>
<proteinExistence type="predicted"/>
<sequence>MLKSTFIRLQMTNKSIKTLVVVVKDMLVKVEKFVLLTDFMVKNESITFKAGRGHLLPVGVGDIYVANVVRNEDEGANHAFAASPKEKKAKSKWVKQYLCGSKGTFKWVEDIDLK</sequence>
<comment type="caution">
    <text evidence="1">The sequence shown here is derived from an EMBL/GenBank/DDBJ whole genome shotgun (WGS) entry which is preliminary data.</text>
</comment>
<dbReference type="Proteomes" id="UP000823775">
    <property type="component" value="Unassembled WGS sequence"/>
</dbReference>